<dbReference type="InterPro" id="IPR036188">
    <property type="entry name" value="FAD/NAD-bd_sf"/>
</dbReference>
<accession>A0A917MGI5</accession>
<reference evidence="12" key="2">
    <citation type="submission" date="2020-09" db="EMBL/GenBank/DDBJ databases">
        <authorList>
            <person name="Sun Q."/>
            <person name="Zhou Y."/>
        </authorList>
    </citation>
    <scope>NUCLEOTIDE SEQUENCE</scope>
    <source>
        <strain evidence="12">CGMCC 1.12214</strain>
    </source>
</reference>
<dbReference type="Gene3D" id="3.50.50.60">
    <property type="entry name" value="FAD/NAD(P)-binding domain"/>
    <property type="match status" value="1"/>
</dbReference>
<evidence type="ECO:0000259" key="10">
    <source>
        <dbReference type="Pfam" id="PF00724"/>
    </source>
</evidence>
<dbReference type="Pfam" id="PF00724">
    <property type="entry name" value="Oxidored_FMN"/>
    <property type="match status" value="1"/>
</dbReference>
<evidence type="ECO:0000313" key="12">
    <source>
        <dbReference type="EMBL" id="GGH09032.1"/>
    </source>
</evidence>
<dbReference type="PANTHER" id="PTHR42917:SF2">
    <property type="entry name" value="2,4-DIENOYL-COA REDUCTASE [(2E)-ENOYL-COA-PRODUCING]"/>
    <property type="match status" value="1"/>
</dbReference>
<dbReference type="CDD" id="cd04734">
    <property type="entry name" value="OYE_like_3_FMN"/>
    <property type="match status" value="1"/>
</dbReference>
<dbReference type="InterPro" id="IPR001155">
    <property type="entry name" value="OxRdtase_FMN_N"/>
</dbReference>
<evidence type="ECO:0000256" key="5">
    <source>
        <dbReference type="ARBA" id="ARBA00022643"/>
    </source>
</evidence>
<dbReference type="InterPro" id="IPR023753">
    <property type="entry name" value="FAD/NAD-binding_dom"/>
</dbReference>
<dbReference type="SUPFAM" id="SSF51905">
    <property type="entry name" value="FAD/NAD(P)-binding domain"/>
    <property type="match status" value="1"/>
</dbReference>
<dbReference type="InterPro" id="IPR051793">
    <property type="entry name" value="NADH:flavin_oxidoreductase"/>
</dbReference>
<name>A0A917MGI5_9HYPH</name>
<dbReference type="Proteomes" id="UP000603912">
    <property type="component" value="Unassembled WGS sequence"/>
</dbReference>
<proteinExistence type="inferred from homology"/>
<keyword evidence="6" id="KW-0479">Metal-binding</keyword>
<feature type="domain" description="FAD/NAD(P)-binding" evidence="11">
    <location>
        <begin position="388"/>
        <end position="628"/>
    </location>
</feature>
<evidence type="ECO:0000256" key="4">
    <source>
        <dbReference type="ARBA" id="ARBA00022630"/>
    </source>
</evidence>
<evidence type="ECO:0000256" key="7">
    <source>
        <dbReference type="ARBA" id="ARBA00023002"/>
    </source>
</evidence>
<dbReference type="InterPro" id="IPR013785">
    <property type="entry name" value="Aldolase_TIM"/>
</dbReference>
<dbReference type="RefSeq" id="WP_188516134.1">
    <property type="nucleotide sequence ID" value="NZ_BMES01000001.1"/>
</dbReference>
<evidence type="ECO:0000256" key="2">
    <source>
        <dbReference type="ARBA" id="ARBA00001966"/>
    </source>
</evidence>
<comment type="caution">
    <text evidence="12">The sequence shown here is derived from an EMBL/GenBank/DDBJ whole genome shotgun (WGS) entry which is preliminary data.</text>
</comment>
<feature type="domain" description="NADH:flavin oxidoreductase/NADH oxidase N-terminal" evidence="10">
    <location>
        <begin position="6"/>
        <end position="337"/>
    </location>
</feature>
<dbReference type="GO" id="GO:0046872">
    <property type="term" value="F:metal ion binding"/>
    <property type="evidence" value="ECO:0007669"/>
    <property type="project" value="UniProtKB-KW"/>
</dbReference>
<comment type="cofactor">
    <cofactor evidence="1">
        <name>FMN</name>
        <dbReference type="ChEBI" id="CHEBI:58210"/>
    </cofactor>
</comment>
<organism evidence="12 13">
    <name type="scientific">Alsobacter metallidurans</name>
    <dbReference type="NCBI Taxonomy" id="340221"/>
    <lineage>
        <taxon>Bacteria</taxon>
        <taxon>Pseudomonadati</taxon>
        <taxon>Pseudomonadota</taxon>
        <taxon>Alphaproteobacteria</taxon>
        <taxon>Hyphomicrobiales</taxon>
        <taxon>Alsobacteraceae</taxon>
        <taxon>Alsobacter</taxon>
    </lineage>
</organism>
<keyword evidence="13" id="KW-1185">Reference proteome</keyword>
<evidence type="ECO:0000256" key="9">
    <source>
        <dbReference type="ARBA" id="ARBA00023014"/>
    </source>
</evidence>
<reference evidence="12" key="1">
    <citation type="journal article" date="2014" name="Int. J. Syst. Evol. Microbiol.">
        <title>Complete genome sequence of Corynebacterium casei LMG S-19264T (=DSM 44701T), isolated from a smear-ripened cheese.</title>
        <authorList>
            <consortium name="US DOE Joint Genome Institute (JGI-PGF)"/>
            <person name="Walter F."/>
            <person name="Albersmeier A."/>
            <person name="Kalinowski J."/>
            <person name="Ruckert C."/>
        </authorList>
    </citation>
    <scope>NUCLEOTIDE SEQUENCE</scope>
    <source>
        <strain evidence="12">CGMCC 1.12214</strain>
    </source>
</reference>
<dbReference type="SUPFAM" id="SSF51395">
    <property type="entry name" value="FMN-linked oxidoreductases"/>
    <property type="match status" value="1"/>
</dbReference>
<evidence type="ECO:0000256" key="1">
    <source>
        <dbReference type="ARBA" id="ARBA00001917"/>
    </source>
</evidence>
<sequence length="680" mass="73714">MSADPLLQPYTLKHLTLKNRVMSTAHEPAYSEDGLPKDRYRLYHREKARGGLALTMTAGSAIVSPDSPAAFGNLHAYRDEIVPWLRSLADDCHAEGCAVMIQVTHLGRRTGWNKADWLPVLAPSGVREPAHRAFPKAAEEWDIDRIVADYASAAQRMQAAGLDGMEFEAYGHLMDQFWSPATNRRDDQYGGSLDNRLRFTWRVIDAVRAAVGPDFIVGIRMVADEDWDQGLSRQEGVEIARRIAASGQFDFINLIRGHIDTDAALTRLIPIAGMASSPHLDFAGEVRAETRVPVFHASRIADVATARHAIATGKLDMVGMTRAHIADPHIVAKTARGEEHRIRPCVGATYCLDRIYEGGEALCIHNAATGREGAIPHVIPRSPAPGKRVVVVGAGPAGLEAARVAAERGHHVAVLEAAPRAGGQVLLLCRNARRRDMVGIVDWRVAELERLGVAMRFNVTAEAEDVLALEPDVVIVATGGMPQCPPLAEGADLVTSSWDILAGTDSPGANVLVYDDSGGHQGMSAAEVAARAGAAVELLSPERFFAPEMGGLNHAPYMGAFHELGVRVTINTRLRSVRRDGNQLVATLSSDFAPHWSDERRVDQVVVEHGTAPLDDLYVALKPRSRNGGEIDYRALLAGAAPFPIRNAEAAFTLYRIGDAVASRNIHAAIYDAVRYGLTW</sequence>
<dbReference type="GO" id="GO:0051536">
    <property type="term" value="F:iron-sulfur cluster binding"/>
    <property type="evidence" value="ECO:0007669"/>
    <property type="project" value="UniProtKB-KW"/>
</dbReference>
<dbReference type="PANTHER" id="PTHR42917">
    <property type="entry name" value="2,4-DIENOYL-COA REDUCTASE"/>
    <property type="match status" value="1"/>
</dbReference>
<evidence type="ECO:0000256" key="6">
    <source>
        <dbReference type="ARBA" id="ARBA00022723"/>
    </source>
</evidence>
<keyword evidence="7" id="KW-0560">Oxidoreductase</keyword>
<evidence type="ECO:0000256" key="3">
    <source>
        <dbReference type="ARBA" id="ARBA00011048"/>
    </source>
</evidence>
<dbReference type="Pfam" id="PF07992">
    <property type="entry name" value="Pyr_redox_2"/>
    <property type="match status" value="1"/>
</dbReference>
<dbReference type="EMBL" id="BMES01000001">
    <property type="protein sequence ID" value="GGH09032.1"/>
    <property type="molecule type" value="Genomic_DNA"/>
</dbReference>
<dbReference type="PRINTS" id="PR00368">
    <property type="entry name" value="FADPNR"/>
</dbReference>
<keyword evidence="5" id="KW-0288">FMN</keyword>
<keyword evidence="8" id="KW-0408">Iron</keyword>
<comment type="similarity">
    <text evidence="3">In the N-terminal section; belongs to the NADH:flavin oxidoreductase/NADH oxidase family.</text>
</comment>
<comment type="cofactor">
    <cofactor evidence="2">
        <name>[4Fe-4S] cluster</name>
        <dbReference type="ChEBI" id="CHEBI:49883"/>
    </cofactor>
</comment>
<gene>
    <name evidence="12" type="ORF">GCM10007036_04840</name>
</gene>
<keyword evidence="9" id="KW-0411">Iron-sulfur</keyword>
<dbReference type="Gene3D" id="3.40.50.720">
    <property type="entry name" value="NAD(P)-binding Rossmann-like Domain"/>
    <property type="match status" value="1"/>
</dbReference>
<dbReference type="AlphaFoldDB" id="A0A917MGI5"/>
<dbReference type="GO" id="GO:0033543">
    <property type="term" value="P:fatty acid beta-oxidation, unsaturated, even number, reductase/isomerase pathway"/>
    <property type="evidence" value="ECO:0007669"/>
    <property type="project" value="TreeGrafter"/>
</dbReference>
<evidence type="ECO:0000313" key="13">
    <source>
        <dbReference type="Proteomes" id="UP000603912"/>
    </source>
</evidence>
<evidence type="ECO:0000256" key="8">
    <source>
        <dbReference type="ARBA" id="ARBA00023004"/>
    </source>
</evidence>
<evidence type="ECO:0000259" key="11">
    <source>
        <dbReference type="Pfam" id="PF07992"/>
    </source>
</evidence>
<dbReference type="GO" id="GO:0008670">
    <property type="term" value="F:2,4-dienoyl-CoA reductase (NADPH) activity"/>
    <property type="evidence" value="ECO:0007669"/>
    <property type="project" value="TreeGrafter"/>
</dbReference>
<dbReference type="PRINTS" id="PR00411">
    <property type="entry name" value="PNDRDTASEI"/>
</dbReference>
<protein>
    <submittedName>
        <fullName evidence="12">N-methylproline demethylase</fullName>
    </submittedName>
</protein>
<keyword evidence="4" id="KW-0285">Flavoprotein</keyword>
<dbReference type="GO" id="GO:0010181">
    <property type="term" value="F:FMN binding"/>
    <property type="evidence" value="ECO:0007669"/>
    <property type="project" value="InterPro"/>
</dbReference>
<dbReference type="Gene3D" id="3.20.20.70">
    <property type="entry name" value="Aldolase class I"/>
    <property type="match status" value="1"/>
</dbReference>